<dbReference type="OrthoDB" id="201515at2759"/>
<dbReference type="Gene3D" id="3.60.110.10">
    <property type="entry name" value="Carbon-nitrogen hydrolase"/>
    <property type="match status" value="1"/>
</dbReference>
<dbReference type="PANTHER" id="PTHR11750">
    <property type="entry name" value="PROTEIN N-TERMINAL AMIDASE"/>
    <property type="match status" value="1"/>
</dbReference>
<proteinExistence type="predicted"/>
<dbReference type="AlphaFoldDB" id="G3BC38"/>
<dbReference type="PANTHER" id="PTHR11750:SF26">
    <property type="entry name" value="PROTEIN N-TERMINAL AMIDASE"/>
    <property type="match status" value="1"/>
</dbReference>
<dbReference type="Proteomes" id="UP000000707">
    <property type="component" value="Unassembled WGS sequence"/>
</dbReference>
<evidence type="ECO:0000259" key="1">
    <source>
        <dbReference type="PROSITE" id="PS50263"/>
    </source>
</evidence>
<sequence>MKFRVASVQLNSVLGEIEVNKRKIISLLAQLPKSLEVDMIVLPEMALTGYNFGSREGISSYLDRADSPRVVDFARGLSREWGCFTVVGVAELASSNANPTTCASAPTPIYNSCKLISPSGSLLHTHHKAFLYETDEVWGCSEGPGFSAVDVILDKSYYTSPTSDPSPGLPTARMQFGICMDLNPYKFEAPFNAFEFSLACYRQHAQLVVCPMAWLSPHSPSLDFASTRNRASRQVALQNAKVLPVIDVQESDSTDSIFAPPDQYVPRLADMSTVDYHILRFFPFMGHPHNSLPPRRTAVVTCNRVGVETDVMYGGSSSMFSFTGNNVGDATGHTNPSVRFYGALPMGVEGILYRELDIDVDKT</sequence>
<reference evidence="2 3" key="1">
    <citation type="journal article" date="2011" name="Proc. Natl. Acad. Sci. U.S.A.">
        <title>Comparative genomics of xylose-fermenting fungi for enhanced biofuel production.</title>
        <authorList>
            <person name="Wohlbach D.J."/>
            <person name="Kuo A."/>
            <person name="Sato T.K."/>
            <person name="Potts K.M."/>
            <person name="Salamov A.A."/>
            <person name="LaButti K.M."/>
            <person name="Sun H."/>
            <person name="Clum A."/>
            <person name="Pangilinan J.L."/>
            <person name="Lindquist E.A."/>
            <person name="Lucas S."/>
            <person name="Lapidus A."/>
            <person name="Jin M."/>
            <person name="Gunawan C."/>
            <person name="Balan V."/>
            <person name="Dale B.E."/>
            <person name="Jeffries T.W."/>
            <person name="Zinkel R."/>
            <person name="Barry K.W."/>
            <person name="Grigoriev I.V."/>
            <person name="Gasch A.P."/>
        </authorList>
    </citation>
    <scope>NUCLEOTIDE SEQUENCE [LARGE SCALE GENOMIC DNA]</scope>
    <source>
        <strain evidence="3">ATCC 10573 / BCRC 21748 / CBS 615 / JCM 9827 / NBRC 10315 / NRRL Y-1498 / VKM Y-70</strain>
    </source>
</reference>
<dbReference type="STRING" id="590646.G3BC38"/>
<dbReference type="GO" id="GO:0008418">
    <property type="term" value="F:protein-N-terminal asparagine amidohydrolase activity"/>
    <property type="evidence" value="ECO:0007669"/>
    <property type="project" value="InterPro"/>
</dbReference>
<dbReference type="InterPro" id="IPR003010">
    <property type="entry name" value="C-N_Hydrolase"/>
</dbReference>
<dbReference type="HOGENOM" id="CLU_009854_1_1_1"/>
<name>G3BC38_CANTC</name>
<accession>G3BC38</accession>
<dbReference type="SUPFAM" id="SSF56317">
    <property type="entry name" value="Carbon-nitrogen hydrolase"/>
    <property type="match status" value="1"/>
</dbReference>
<dbReference type="PROSITE" id="PS50263">
    <property type="entry name" value="CN_HYDROLASE"/>
    <property type="match status" value="1"/>
</dbReference>
<dbReference type="Pfam" id="PF00795">
    <property type="entry name" value="CN_hydrolase"/>
    <property type="match status" value="1"/>
</dbReference>
<evidence type="ECO:0000313" key="2">
    <source>
        <dbReference type="EMBL" id="EGV60775.1"/>
    </source>
</evidence>
<dbReference type="InterPro" id="IPR039703">
    <property type="entry name" value="Nta1"/>
</dbReference>
<feature type="domain" description="CN hydrolase" evidence="1">
    <location>
        <begin position="3"/>
        <end position="358"/>
    </location>
</feature>
<keyword evidence="3" id="KW-1185">Reference proteome</keyword>
<dbReference type="EMBL" id="GL996528">
    <property type="protein sequence ID" value="EGV60775.1"/>
    <property type="molecule type" value="Genomic_DNA"/>
</dbReference>
<dbReference type="eggNOG" id="ENOG502QVBD">
    <property type="taxonomic scope" value="Eukaryota"/>
</dbReference>
<gene>
    <name evidence="2" type="ORF">CANTEDRAFT_128388</name>
</gene>
<dbReference type="InterPro" id="IPR036526">
    <property type="entry name" value="C-N_Hydrolase_sf"/>
</dbReference>
<protein>
    <recommendedName>
        <fullName evidence="1">CN hydrolase domain-containing protein</fullName>
    </recommendedName>
</protein>
<dbReference type="GO" id="GO:0070773">
    <property type="term" value="F:protein-N-terminal glutamine amidohydrolase activity"/>
    <property type="evidence" value="ECO:0007669"/>
    <property type="project" value="InterPro"/>
</dbReference>
<evidence type="ECO:0000313" key="3">
    <source>
        <dbReference type="Proteomes" id="UP000000707"/>
    </source>
</evidence>
<dbReference type="GO" id="GO:0030163">
    <property type="term" value="P:protein catabolic process"/>
    <property type="evidence" value="ECO:0007669"/>
    <property type="project" value="TreeGrafter"/>
</dbReference>
<organism evidence="3">
    <name type="scientific">Candida tenuis (strain ATCC 10573 / BCRC 21748 / CBS 615 / JCM 9827 / NBRC 10315 / NRRL Y-1498 / VKM Y-70)</name>
    <name type="common">Yeast</name>
    <name type="synonym">Yamadazyma tenuis</name>
    <dbReference type="NCBI Taxonomy" id="590646"/>
    <lineage>
        <taxon>Eukaryota</taxon>
        <taxon>Fungi</taxon>
        <taxon>Dikarya</taxon>
        <taxon>Ascomycota</taxon>
        <taxon>Saccharomycotina</taxon>
        <taxon>Pichiomycetes</taxon>
        <taxon>Debaryomycetaceae</taxon>
        <taxon>Yamadazyma</taxon>
    </lineage>
</organism>